<protein>
    <recommendedName>
        <fullName evidence="3">Homing endonuclease</fullName>
    </recommendedName>
</protein>
<gene>
    <name evidence="1" type="ORF">Stau2_23</name>
</gene>
<proteinExistence type="predicted"/>
<dbReference type="Pfam" id="PF13384">
    <property type="entry name" value="HTH_23"/>
    <property type="match status" value="1"/>
</dbReference>
<dbReference type="Gene3D" id="3.40.960.10">
    <property type="entry name" value="VSR Endonuclease"/>
    <property type="match status" value="1"/>
</dbReference>
<dbReference type="EMBL" id="KP881332">
    <property type="protein sequence ID" value="AKA61274.1"/>
    <property type="molecule type" value="Genomic_DNA"/>
</dbReference>
<sequence length="420" mass="50157">MLFFNLELHLYYVILCLKLKYRGLILIEKFIYRKGEDWVDLTNLPQKKYKKDGKYISKVTFVWKECNGNIVPFFINNVKGKFKVFFSKNVKKKGNYLIIQYDNKDFEIHASSLYYLKLSNIINYKDKEFKFNVGDVINNGYIVERFRTEHGGKRYKLICHKYKEYYVLNETEVKKHRGSPYARGYKICYGNSLESEVSILQYLKNKEDAKKYTKGSHDYITCKCPNCGLEKKLVASSLVRYGFSCNKCRSNISYPERFMISLLDMNDIKYEYQKKFYFLPDRVYDFYLPEYNLVIETHGEQHYKVSEKSKWSLYKEVDKEKEQYLKDNDISLCVIDCLKSEFNYILNSVKTSCLGDIFNIIDENKLKVDIDLLYFSKEKRYVLQQYLKGSSVLDISEDTGICFSTIYRWIHRAGIYEDRR</sequence>
<keyword evidence="2" id="KW-1185">Reference proteome</keyword>
<organism evidence="1 2">
    <name type="scientific">Staphylococcus phage Stau2</name>
    <dbReference type="NCBI Taxonomy" id="1200862"/>
    <lineage>
        <taxon>Viruses</taxon>
        <taxon>Duplodnaviria</taxon>
        <taxon>Heunggongvirae</taxon>
        <taxon>Uroviricota</taxon>
        <taxon>Caudoviricetes</taxon>
        <taxon>Herelleviridae</taxon>
        <taxon>Twortvirinae</taxon>
        <taxon>Silviavirus</taxon>
        <taxon>Silviavirus stau2</taxon>
    </lineage>
</organism>
<name>A0A0U1ZV78_9CAUD</name>
<evidence type="ECO:0000313" key="2">
    <source>
        <dbReference type="Proteomes" id="UP000207597"/>
    </source>
</evidence>
<dbReference type="Proteomes" id="UP000207597">
    <property type="component" value="Segment"/>
</dbReference>
<accession>A0A0U1ZV78</accession>
<dbReference type="KEGG" id="vg:28802236"/>
<evidence type="ECO:0008006" key="3">
    <source>
        <dbReference type="Google" id="ProtNLM"/>
    </source>
</evidence>
<reference evidence="1 2" key="1">
    <citation type="journal article" date="2016" name="Virus Genes">
        <title>Genomic analysis of Staphylococcus phage Stau2 isolated from medical specimen.</title>
        <authorList>
            <person name="Hsieh S.E."/>
            <person name="Tseng Y.H."/>
            <person name="Lo H.H."/>
            <person name="Chen S.T."/>
            <person name="Wu C.N."/>
        </authorList>
    </citation>
    <scope>NUCLEOTIDE SEQUENCE [LARGE SCALE GENOMIC DNA]</scope>
</reference>
<dbReference type="RefSeq" id="YP_009275780.1">
    <property type="nucleotide sequence ID" value="NC_030933.1"/>
</dbReference>
<dbReference type="GeneID" id="28802236"/>
<evidence type="ECO:0000313" key="1">
    <source>
        <dbReference type="EMBL" id="AKA61274.1"/>
    </source>
</evidence>